<dbReference type="SMART" id="SM01135">
    <property type="entry name" value="DIRP"/>
    <property type="match status" value="1"/>
</dbReference>
<dbReference type="CDD" id="cd00167">
    <property type="entry name" value="SANT"/>
    <property type="match status" value="1"/>
</dbReference>
<evidence type="ECO:0000256" key="4">
    <source>
        <dbReference type="SAM" id="MobiDB-lite"/>
    </source>
</evidence>
<dbReference type="SMART" id="SM00717">
    <property type="entry name" value="SANT"/>
    <property type="match status" value="1"/>
</dbReference>
<feature type="compositionally biased region" description="Basic and acidic residues" evidence="4">
    <location>
        <begin position="508"/>
        <end position="533"/>
    </location>
</feature>
<evidence type="ECO:0000256" key="1">
    <source>
        <dbReference type="ARBA" id="ARBA00004123"/>
    </source>
</evidence>
<dbReference type="InterPro" id="IPR010561">
    <property type="entry name" value="LIN-9/ALY1"/>
</dbReference>
<dbReference type="Pfam" id="PF00249">
    <property type="entry name" value="Myb_DNA-binding"/>
    <property type="match status" value="1"/>
</dbReference>
<dbReference type="GO" id="GO:0005654">
    <property type="term" value="C:nucleoplasm"/>
    <property type="evidence" value="ECO:0007669"/>
    <property type="project" value="TreeGrafter"/>
</dbReference>
<dbReference type="InterPro" id="IPR009057">
    <property type="entry name" value="Homeodomain-like_sf"/>
</dbReference>
<keyword evidence="3" id="KW-0175">Coiled coil</keyword>
<dbReference type="GO" id="GO:0006351">
    <property type="term" value="P:DNA-templated transcription"/>
    <property type="evidence" value="ECO:0007669"/>
    <property type="project" value="InterPro"/>
</dbReference>
<dbReference type="GO" id="GO:0006357">
    <property type="term" value="P:regulation of transcription by RNA polymerase II"/>
    <property type="evidence" value="ECO:0007669"/>
    <property type="project" value="TreeGrafter"/>
</dbReference>
<evidence type="ECO:0000256" key="3">
    <source>
        <dbReference type="SAM" id="Coils"/>
    </source>
</evidence>
<evidence type="ECO:0000256" key="2">
    <source>
        <dbReference type="ARBA" id="ARBA00023242"/>
    </source>
</evidence>
<dbReference type="GO" id="GO:0017053">
    <property type="term" value="C:transcription repressor complex"/>
    <property type="evidence" value="ECO:0007669"/>
    <property type="project" value="InterPro"/>
</dbReference>
<organism evidence="7">
    <name type="scientific">Anthurium amnicola</name>
    <dbReference type="NCBI Taxonomy" id="1678845"/>
    <lineage>
        <taxon>Eukaryota</taxon>
        <taxon>Viridiplantae</taxon>
        <taxon>Streptophyta</taxon>
        <taxon>Embryophyta</taxon>
        <taxon>Tracheophyta</taxon>
        <taxon>Spermatophyta</taxon>
        <taxon>Magnoliopsida</taxon>
        <taxon>Liliopsida</taxon>
        <taxon>Araceae</taxon>
        <taxon>Pothoideae</taxon>
        <taxon>Potheae</taxon>
        <taxon>Anthurium</taxon>
    </lineage>
</organism>
<evidence type="ECO:0000313" key="7">
    <source>
        <dbReference type="EMBL" id="JAT65849.1"/>
    </source>
</evidence>
<proteinExistence type="predicted"/>
<feature type="compositionally biased region" description="Basic residues" evidence="4">
    <location>
        <begin position="446"/>
        <end position="455"/>
    </location>
</feature>
<feature type="region of interest" description="Disordered" evidence="4">
    <location>
        <begin position="134"/>
        <end position="153"/>
    </location>
</feature>
<evidence type="ECO:0000259" key="5">
    <source>
        <dbReference type="SMART" id="SM00717"/>
    </source>
</evidence>
<feature type="compositionally biased region" description="Basic residues" evidence="4">
    <location>
        <begin position="1"/>
        <end position="15"/>
    </location>
</feature>
<dbReference type="EMBL" id="GDJX01002087">
    <property type="protein sequence ID" value="JAT65849.1"/>
    <property type="molecule type" value="Transcribed_RNA"/>
</dbReference>
<feature type="compositionally biased region" description="Polar residues" evidence="4">
    <location>
        <begin position="239"/>
        <end position="249"/>
    </location>
</feature>
<dbReference type="PANTHER" id="PTHR21689:SF2">
    <property type="entry name" value="PROTEIN LIN-9 HOMOLOG"/>
    <property type="match status" value="1"/>
</dbReference>
<dbReference type="InterPro" id="IPR033471">
    <property type="entry name" value="DIRP"/>
</dbReference>
<comment type="subcellular location">
    <subcellularLocation>
        <location evidence="1">Nucleus</location>
    </subcellularLocation>
</comment>
<feature type="region of interest" description="Disordered" evidence="4">
    <location>
        <begin position="436"/>
        <end position="547"/>
    </location>
</feature>
<feature type="coiled-coil region" evidence="3">
    <location>
        <begin position="916"/>
        <end position="943"/>
    </location>
</feature>
<evidence type="ECO:0000259" key="6">
    <source>
        <dbReference type="SMART" id="SM01135"/>
    </source>
</evidence>
<dbReference type="Gene3D" id="1.20.58.1880">
    <property type="match status" value="1"/>
</dbReference>
<feature type="compositionally biased region" description="Basic and acidic residues" evidence="4">
    <location>
        <begin position="16"/>
        <end position="28"/>
    </location>
</feature>
<keyword evidence="2" id="KW-0539">Nucleus</keyword>
<accession>A0A1D1ZG62</accession>
<dbReference type="SUPFAM" id="SSF46689">
    <property type="entry name" value="Homeodomain-like"/>
    <property type="match status" value="1"/>
</dbReference>
<dbReference type="InterPro" id="IPR001005">
    <property type="entry name" value="SANT/Myb"/>
</dbReference>
<reference evidence="7" key="1">
    <citation type="submission" date="2015-07" db="EMBL/GenBank/DDBJ databases">
        <title>Transcriptome Assembly of Anthurium amnicola.</title>
        <authorList>
            <person name="Suzuki J."/>
        </authorList>
    </citation>
    <scope>NUCLEOTIDE SEQUENCE</scope>
</reference>
<dbReference type="PANTHER" id="PTHR21689">
    <property type="entry name" value="LIN-9"/>
    <property type="match status" value="1"/>
</dbReference>
<protein>
    <submittedName>
        <fullName evidence="7">Protein ALWAYS EARLY 3</fullName>
    </submittedName>
</protein>
<dbReference type="Pfam" id="PF06584">
    <property type="entry name" value="DIRP"/>
    <property type="match status" value="1"/>
</dbReference>
<sequence>MASTRKSRMINKRFSKLSEEPPDKDGSNTDKTWTKKRKLSDMLGSQWSKEELERFYVAYRKYGKDWKKVSGNIRNRSIDMVEALYNMNRAYLSLPEGTATAAGLIAMMTDHYNILEGTDSDNDSNDAIQTIQKPQKRVREKLRPNTSKGSEASYPDLLQYHSSTASYGCLSLLKKKRSGGSRPRAVGKRTPRFPVSYTYDREERHMFVSPYKRVKSGGDADDDEGVHVAALALAEASQRGGSPQVSRTPSRTERAKSSPVQSVERKYVGSEAANSKFTAVRNDDGGPEGSLGSIEAKTGDFVLDNGYHHDSENANTVGTQRRVKKSKGKKPKAVGIESTLLDDDVREACSGTEEGLSVRGTKAEIGTEISDRKTLRSYQGPRKRNRQLFSGDENTALDALQTLANLSLNILLPGSVVESESSVQAKEDKKNTDVEKPIVLETTSTKSKKDKRNVLNKKAGTIGTRKSSKHQKVSSPDPNIPPELKQQDHQPVSKIRKKKQKPVTTKVPKNEFLEDTCRTESPKKETMVEESKKSTGKAKGANQVSNQKQAKLVKTLEQASAGPDMSVSMTNEAESTRIATAKRATLPSKPRNRRKMGLQKALAQRELKPTVLAGDDHSDKYAHSTSCSAADLKEKLSHCLSSPLPRRWCIFEWFYSAIDYPWFAKSEFIEYLNHVGLGHVPRLTRVEWGVIRSSLGKPRRLSKHFLQVEREKLEQYRESVRTHYTELRAGIKEGLPADLARPLSVGQRVIACHPKTREIHNGNILTVDRNRCRVQFDRPELGVEFVMDTDCMPLNPSENMSDALRRGNIVVDKISEALYETRPYSQPQDWRLGDSIKFSSNEIVENADGSCNVASSSYPMNTLMKQAKGDTIDAIVEAKAAANEVAVAAQQAMYNQPCTLAQIQAREADIRALADLTRVLHKKEALLIELRNMNEEVSTKQKEGDSIKEFEHFRKQYAMVLLQLRDANDQVVSALLYLRQRNTYHGNATPSWLKSMDNSGATAGAQSSLGHCAFPDQESGTHVLDIVEGSRRKSRTMVDAAVKALSSLKEGEDAFAKIGEALDSVKSWHPRVESVISSVKSIPTSEPAQSTPAFQDQAALCKLEPTANQASNLKPKTTSNGTEFQHPSELISSCVATLLMIQTCTERHDPPAEVAQILDSAVSSLHPCCPQNIPIYREIELCMGIIKNQMLAKIPTPSTISTSDVTTL</sequence>
<feature type="region of interest" description="Disordered" evidence="4">
    <location>
        <begin position="1"/>
        <end position="35"/>
    </location>
</feature>
<name>A0A1D1ZG62_9ARAE</name>
<dbReference type="GO" id="GO:0051726">
    <property type="term" value="P:regulation of cell cycle"/>
    <property type="evidence" value="ECO:0007669"/>
    <property type="project" value="TreeGrafter"/>
</dbReference>
<dbReference type="GO" id="GO:0003677">
    <property type="term" value="F:DNA binding"/>
    <property type="evidence" value="ECO:0007669"/>
    <property type="project" value="TreeGrafter"/>
</dbReference>
<dbReference type="AlphaFoldDB" id="A0A1D1ZG62"/>
<feature type="domain" description="Myb-like" evidence="5">
    <location>
        <begin position="43"/>
        <end position="91"/>
    </location>
</feature>
<gene>
    <name evidence="7" type="primary">ALY3_3</name>
    <name evidence="7" type="ORF">g.104621</name>
</gene>
<feature type="region of interest" description="Disordered" evidence="4">
    <location>
        <begin position="234"/>
        <end position="267"/>
    </location>
</feature>
<feature type="domain" description="DIRP" evidence="6">
    <location>
        <begin position="654"/>
        <end position="755"/>
    </location>
</feature>